<sequence>MRIIVIILSLVITNYYLLAQVPDWENPQVIDINKEAVYATYLPYGTIEAALQNSECTNELMLNGRWLFNWSPDPQSRPEDFYKSDECTKDWNKIEVPGNWQTQGYGIPIYTNIVYPFKRNLPKVTEAPDEKFSAFKMRNPVGSYKHFFEYQEAWDDKRLLLNFEGVKSAFYVWINGQRVGYSQGSFTPAVFDITEYVHTGRNSIAVEVYRWSDGSYLEDQDMWRLSGIFRDVKIIARSKVHVRDVKVTSKLVDNYSKAILEVGAELINKGEYTAKKGSLNVSVYNTEGNLVGSCAGQQINAIQKDKVSRETLTLAIESPNLWSAESPYLYTLLIEYVNANGQIEEVIPFKVGVREVKIVDGIFKINGKAVKLKGVNRHEHHPRTGRYVDEATMRRDIELIKQCNINMVRTSHYPNAPLYHQLCDEYGLYLMNEANQESHGFNIGNLELGNSPDWTKAHVNRAAAMVQRDKNHPSVIIWSLGNEGGKGQNLKAMADTIHKVLPDAIVFCDSDLDVSDMLDVSYVHPDKVRSIAMKKKDRPIFMREYAHAMGNSLGNFSKYWQVIDDFEHMTGGAIWDWVDQGIARKQDGSALRYLPVPSQLSLNEDEYWAIGGDFGDYPNDKEFCINGLVGPDRVPNPHYFEAQKVHQYIRFDLNAIREKTITIINNYHFTNLEDLSFYQLLFRNGQLADKRLLENVTASPGTQWEGAFEWPDIEDDKAEYTVVFQAALKADNAWAPKGFVVAKEQYVLHPYPFADELNEGSEGQLKLHQEAGRIVIAGSHFNCVISRLNGSVNSLVVDNQQLLVRPLEPYFWKPPNDNQQRNNYERRMAEWKELMEGAEVVNEQILTDSDKRKVTINYTLDPHKVDVRIKLSYVLNSHGDLQVNMHYLPKGKQSSMPKIGFRMAIPRTYKQMEWYGCGPHENYPDRKESAFIGLYEMDVKDYWVSYISPQDNSNRCDVRWMCFNDDVKGSALKISGLQPLNVRAWTCLEEDIEGVEHHFEVKERDFINVNIDYKIHGVGGDDSWGARTHKEFWVDGNQEYQFGFIIKSGAND</sequence>
<dbReference type="RefSeq" id="WP_212229467.1">
    <property type="nucleotide sequence ID" value="NZ_JAGUCN010000017.1"/>
</dbReference>
<dbReference type="InterPro" id="IPR006101">
    <property type="entry name" value="Glyco_hydro_2"/>
</dbReference>
<dbReference type="PANTHER" id="PTHR46323">
    <property type="entry name" value="BETA-GALACTOSIDASE"/>
    <property type="match status" value="1"/>
</dbReference>
<dbReference type="InterPro" id="IPR017853">
    <property type="entry name" value="GH"/>
</dbReference>
<keyword evidence="6" id="KW-0378">Hydrolase</keyword>
<evidence type="ECO:0000313" key="12">
    <source>
        <dbReference type="Proteomes" id="UP000721861"/>
    </source>
</evidence>
<accession>A0ABS5KCH5</accession>
<evidence type="ECO:0000256" key="4">
    <source>
        <dbReference type="ARBA" id="ARBA00011245"/>
    </source>
</evidence>
<dbReference type="Pfam" id="PF02837">
    <property type="entry name" value="Glyco_hydro_2_N"/>
    <property type="match status" value="1"/>
</dbReference>
<dbReference type="InterPro" id="IPR006102">
    <property type="entry name" value="Ig-like_GH2"/>
</dbReference>
<comment type="subunit">
    <text evidence="4">Monomer.</text>
</comment>
<dbReference type="InterPro" id="IPR006104">
    <property type="entry name" value="Glyco_hydro_2_N"/>
</dbReference>
<protein>
    <recommendedName>
        <fullName evidence="5">beta-galactosidase</fullName>
        <ecNumber evidence="5">3.2.1.23</ecNumber>
    </recommendedName>
    <alternativeName>
        <fullName evidence="9">Lactase</fullName>
    </alternativeName>
</protein>
<dbReference type="InterPro" id="IPR036156">
    <property type="entry name" value="Beta-gal/glucu_dom_sf"/>
</dbReference>
<evidence type="ECO:0000256" key="1">
    <source>
        <dbReference type="ARBA" id="ARBA00001412"/>
    </source>
</evidence>
<dbReference type="SMART" id="SM01038">
    <property type="entry name" value="Bgal_small_N"/>
    <property type="match status" value="1"/>
</dbReference>
<evidence type="ECO:0000256" key="6">
    <source>
        <dbReference type="ARBA" id="ARBA00022801"/>
    </source>
</evidence>
<proteinExistence type="inferred from homology"/>
<gene>
    <name evidence="11" type="ORF">KEM09_14830</name>
</gene>
<evidence type="ECO:0000256" key="8">
    <source>
        <dbReference type="ARBA" id="ARBA00023295"/>
    </source>
</evidence>
<dbReference type="PRINTS" id="PR00132">
    <property type="entry name" value="GLHYDRLASE2"/>
</dbReference>
<evidence type="ECO:0000256" key="3">
    <source>
        <dbReference type="ARBA" id="ARBA00007401"/>
    </source>
</evidence>
<dbReference type="InterPro" id="IPR050347">
    <property type="entry name" value="Bact_Beta-galactosidase"/>
</dbReference>
<evidence type="ECO:0000256" key="2">
    <source>
        <dbReference type="ARBA" id="ARBA00001913"/>
    </source>
</evidence>
<dbReference type="Pfam" id="PF00703">
    <property type="entry name" value="Glyco_hydro_2"/>
    <property type="match status" value="1"/>
</dbReference>
<dbReference type="SUPFAM" id="SSF49785">
    <property type="entry name" value="Galactose-binding domain-like"/>
    <property type="match status" value="1"/>
</dbReference>
<dbReference type="InterPro" id="IPR014718">
    <property type="entry name" value="GH-type_carb-bd"/>
</dbReference>
<comment type="caution">
    <text evidence="11">The sequence shown here is derived from an EMBL/GenBank/DDBJ whole genome shotgun (WGS) entry which is preliminary data.</text>
</comment>
<dbReference type="InterPro" id="IPR011013">
    <property type="entry name" value="Gal_mutarotase_sf_dom"/>
</dbReference>
<dbReference type="InterPro" id="IPR032312">
    <property type="entry name" value="LacZ_4"/>
</dbReference>
<keyword evidence="7" id="KW-0106">Calcium</keyword>
<dbReference type="Gene3D" id="3.20.20.80">
    <property type="entry name" value="Glycosidases"/>
    <property type="match status" value="1"/>
</dbReference>
<dbReference type="InterPro" id="IPR006103">
    <property type="entry name" value="Glyco_hydro_2_cat"/>
</dbReference>
<comment type="catalytic activity">
    <reaction evidence="1">
        <text>Hydrolysis of terminal non-reducing beta-D-galactose residues in beta-D-galactosides.</text>
        <dbReference type="EC" id="3.2.1.23"/>
    </reaction>
</comment>
<evidence type="ECO:0000256" key="9">
    <source>
        <dbReference type="ARBA" id="ARBA00032230"/>
    </source>
</evidence>
<evidence type="ECO:0000313" key="11">
    <source>
        <dbReference type="EMBL" id="MBS2212691.1"/>
    </source>
</evidence>
<dbReference type="InterPro" id="IPR008979">
    <property type="entry name" value="Galactose-bd-like_sf"/>
</dbReference>
<dbReference type="SUPFAM" id="SSF49303">
    <property type="entry name" value="beta-Galactosidase/glucuronidase domain"/>
    <property type="match status" value="2"/>
</dbReference>
<organism evidence="11 12">
    <name type="scientific">Carboxylicivirga mesophila</name>
    <dbReference type="NCBI Taxonomy" id="1166478"/>
    <lineage>
        <taxon>Bacteria</taxon>
        <taxon>Pseudomonadati</taxon>
        <taxon>Bacteroidota</taxon>
        <taxon>Bacteroidia</taxon>
        <taxon>Marinilabiliales</taxon>
        <taxon>Marinilabiliaceae</taxon>
        <taxon>Carboxylicivirga</taxon>
    </lineage>
</organism>
<dbReference type="Pfam" id="PF02929">
    <property type="entry name" value="Bgal_small_N"/>
    <property type="match status" value="1"/>
</dbReference>
<dbReference type="Gene3D" id="2.60.120.260">
    <property type="entry name" value="Galactose-binding domain-like"/>
    <property type="match status" value="1"/>
</dbReference>
<dbReference type="EC" id="3.2.1.23" evidence="5"/>
<dbReference type="Proteomes" id="UP000721861">
    <property type="component" value="Unassembled WGS sequence"/>
</dbReference>
<comment type="similarity">
    <text evidence="3">Belongs to the glycosyl hydrolase 2 family.</text>
</comment>
<reference evidence="11 12" key="1">
    <citation type="journal article" date="2014" name="Int. J. Syst. Evol. Microbiol.">
        <title>Carboxylicivirga gen. nov. in the family Marinilabiliaceae with two novel species, Carboxylicivirga mesophila sp. nov. and Carboxylicivirga taeanensis sp. nov., and reclassification of Cytophaga fermentans as Saccharicrinis fermentans gen. nov., comb. nov.</title>
        <authorList>
            <person name="Yang S.H."/>
            <person name="Seo H.S."/>
            <person name="Woo J.H."/>
            <person name="Oh H.M."/>
            <person name="Jang H."/>
            <person name="Lee J.H."/>
            <person name="Kim S.J."/>
            <person name="Kwon K.K."/>
        </authorList>
    </citation>
    <scope>NUCLEOTIDE SEQUENCE [LARGE SCALE GENOMIC DNA]</scope>
    <source>
        <strain evidence="11 12">JCM 18290</strain>
    </source>
</reference>
<name>A0ABS5KCH5_9BACT</name>
<dbReference type="PANTHER" id="PTHR46323:SF2">
    <property type="entry name" value="BETA-GALACTOSIDASE"/>
    <property type="match status" value="1"/>
</dbReference>
<dbReference type="Pfam" id="PF16353">
    <property type="entry name" value="LacZ_4"/>
    <property type="match status" value="1"/>
</dbReference>
<dbReference type="SUPFAM" id="SSF51445">
    <property type="entry name" value="(Trans)glycosidases"/>
    <property type="match status" value="1"/>
</dbReference>
<dbReference type="EMBL" id="JAGUCN010000017">
    <property type="protein sequence ID" value="MBS2212691.1"/>
    <property type="molecule type" value="Genomic_DNA"/>
</dbReference>
<dbReference type="Gene3D" id="2.70.98.10">
    <property type="match status" value="1"/>
</dbReference>
<evidence type="ECO:0000259" key="10">
    <source>
        <dbReference type="SMART" id="SM01038"/>
    </source>
</evidence>
<dbReference type="Pfam" id="PF02836">
    <property type="entry name" value="Glyco_hydro_2_C"/>
    <property type="match status" value="1"/>
</dbReference>
<dbReference type="InterPro" id="IPR004199">
    <property type="entry name" value="B-gal_small/dom_5"/>
</dbReference>
<dbReference type="InterPro" id="IPR023232">
    <property type="entry name" value="Glyco_hydro_2_AS"/>
</dbReference>
<feature type="domain" description="Beta galactosidase small chain/" evidence="10">
    <location>
        <begin position="775"/>
        <end position="1047"/>
    </location>
</feature>
<dbReference type="PROSITE" id="PS00608">
    <property type="entry name" value="GLYCOSYL_HYDROL_F2_2"/>
    <property type="match status" value="1"/>
</dbReference>
<keyword evidence="8" id="KW-0326">Glycosidase</keyword>
<dbReference type="InterPro" id="IPR013783">
    <property type="entry name" value="Ig-like_fold"/>
</dbReference>
<comment type="cofactor">
    <cofactor evidence="2">
        <name>Ca(2+)</name>
        <dbReference type="ChEBI" id="CHEBI:29108"/>
    </cofactor>
</comment>
<evidence type="ECO:0000256" key="7">
    <source>
        <dbReference type="ARBA" id="ARBA00022837"/>
    </source>
</evidence>
<dbReference type="Gene3D" id="2.60.40.10">
    <property type="entry name" value="Immunoglobulins"/>
    <property type="match status" value="2"/>
</dbReference>
<keyword evidence="12" id="KW-1185">Reference proteome</keyword>
<evidence type="ECO:0000256" key="5">
    <source>
        <dbReference type="ARBA" id="ARBA00012756"/>
    </source>
</evidence>
<dbReference type="SUPFAM" id="SSF74650">
    <property type="entry name" value="Galactose mutarotase-like"/>
    <property type="match status" value="1"/>
</dbReference>